<dbReference type="InterPro" id="IPR007867">
    <property type="entry name" value="GMC_OxRtase_C"/>
</dbReference>
<dbReference type="Gene3D" id="3.30.560.10">
    <property type="entry name" value="Glucose Oxidase, domain 3"/>
    <property type="match status" value="1"/>
</dbReference>
<evidence type="ECO:0000256" key="3">
    <source>
        <dbReference type="PIRSR" id="PIRSR000137-2"/>
    </source>
</evidence>
<proteinExistence type="inferred from homology"/>
<dbReference type="Gene3D" id="3.50.50.60">
    <property type="entry name" value="FAD/NAD(P)-binding domain"/>
    <property type="match status" value="1"/>
</dbReference>
<sequence>MGSPTGNLFDFVVVGAGNSGAVVAGNLAHSTARPRVLVIEAGGPNTRDDLYVPSERFANVYKNEEIKIGYRTVPQNHIHGRILEYVRGKGLGGSSVANFMAYIRGSASDYNVWGDLVGDDFFKWENAVERFKELENLHLDDDGDEFIKLREGVHGFNGPLDITLPSRRQWPPALDILMKAALDFGWPLNPDQNSGDLVGIGVLSVTSYQGRRTTSASAYLSNPPSNLEIWTDSKVTKVLMDDAHSSGKPKAIGVLLADGREVRASKEVILSLGTIDTPKLLLLSGIGPRSELQDLGLECIIDNAQVGKGLTDHLYVVTQWGARSQFGDEVGFEKDSKMVAAAREQWMRNHTGPDATRHLTTLIGFLKLDPHRHSFDELEILDARAKAWIKQPNVPQIEIFLQGVSLEEWDKSHGEEPLIACVMLMNPQSRGSVTLASKDPAADPVIDVNFFSHPYDRQTLVSGVREVMTFVRSKHLSKHIASAVLAPKTDSDEDILAFCKDTLMSVLHGVGTAKMGHRDDPKACVDTDFRVRDVDNLRVMDLSVCPVLTNNHTQATAYVVGQMGWKKLAAEYGL</sequence>
<evidence type="ECO:0000256" key="2">
    <source>
        <dbReference type="PIRSR" id="PIRSR000137-1"/>
    </source>
</evidence>
<dbReference type="STRING" id="1442369.A0A0D2ISY7"/>
<keyword evidence="3" id="KW-0274">FAD</keyword>
<dbReference type="EMBL" id="KN847475">
    <property type="protein sequence ID" value="KIX09119.1"/>
    <property type="molecule type" value="Genomic_DNA"/>
</dbReference>
<dbReference type="Pfam" id="PF00732">
    <property type="entry name" value="GMC_oxred_N"/>
    <property type="match status" value="1"/>
</dbReference>
<dbReference type="PROSITE" id="PS00624">
    <property type="entry name" value="GMC_OXRED_2"/>
    <property type="match status" value="1"/>
</dbReference>
<dbReference type="SUPFAM" id="SSF54373">
    <property type="entry name" value="FAD-linked reductases, C-terminal domain"/>
    <property type="match status" value="1"/>
</dbReference>
<protein>
    <recommendedName>
        <fullName evidence="4">Glucose-methanol-choline oxidoreductase N-terminal domain-containing protein</fullName>
    </recommendedName>
</protein>
<dbReference type="SUPFAM" id="SSF51905">
    <property type="entry name" value="FAD/NAD(P)-binding domain"/>
    <property type="match status" value="1"/>
</dbReference>
<dbReference type="VEuPathDB" id="FungiDB:Z518_00197"/>
<dbReference type="AlphaFoldDB" id="A0A0D2ISY7"/>
<dbReference type="Pfam" id="PF05199">
    <property type="entry name" value="GMC_oxred_C"/>
    <property type="match status" value="1"/>
</dbReference>
<feature type="active site" description="Proton acceptor" evidence="2">
    <location>
        <position position="552"/>
    </location>
</feature>
<dbReference type="GeneID" id="25288268"/>
<dbReference type="RefSeq" id="XP_013276255.1">
    <property type="nucleotide sequence ID" value="XM_013420801.1"/>
</dbReference>
<reference evidence="5 6" key="1">
    <citation type="submission" date="2015-01" db="EMBL/GenBank/DDBJ databases">
        <title>The Genome Sequence of Rhinocladiella mackenzie CBS 650.93.</title>
        <authorList>
            <consortium name="The Broad Institute Genomics Platform"/>
            <person name="Cuomo C."/>
            <person name="de Hoog S."/>
            <person name="Gorbushina A."/>
            <person name="Stielow B."/>
            <person name="Teixiera M."/>
            <person name="Abouelleil A."/>
            <person name="Chapman S.B."/>
            <person name="Priest M."/>
            <person name="Young S.K."/>
            <person name="Wortman J."/>
            <person name="Nusbaum C."/>
            <person name="Birren B."/>
        </authorList>
    </citation>
    <scope>NUCLEOTIDE SEQUENCE [LARGE SCALE GENOMIC DNA]</scope>
    <source>
        <strain evidence="5 6">CBS 650.93</strain>
    </source>
</reference>
<name>A0A0D2ISY7_9EURO</name>
<keyword evidence="6" id="KW-1185">Reference proteome</keyword>
<dbReference type="GO" id="GO:0050660">
    <property type="term" value="F:flavin adenine dinucleotide binding"/>
    <property type="evidence" value="ECO:0007669"/>
    <property type="project" value="InterPro"/>
</dbReference>
<dbReference type="OrthoDB" id="269227at2759"/>
<evidence type="ECO:0000259" key="4">
    <source>
        <dbReference type="PROSITE" id="PS00624"/>
    </source>
</evidence>
<dbReference type="HOGENOM" id="CLU_002865_6_3_1"/>
<evidence type="ECO:0000313" key="6">
    <source>
        <dbReference type="Proteomes" id="UP000053617"/>
    </source>
</evidence>
<dbReference type="InterPro" id="IPR036188">
    <property type="entry name" value="FAD/NAD-bd_sf"/>
</dbReference>
<feature type="domain" description="Glucose-methanol-choline oxidoreductase N-terminal" evidence="4">
    <location>
        <begin position="273"/>
        <end position="287"/>
    </location>
</feature>
<dbReference type="Proteomes" id="UP000053617">
    <property type="component" value="Unassembled WGS sequence"/>
</dbReference>
<comment type="similarity">
    <text evidence="1">Belongs to the GMC oxidoreductase family.</text>
</comment>
<dbReference type="PANTHER" id="PTHR11552:SF134">
    <property type="entry name" value="GLUCOSE-METHANOL-CHOLINE OXIDOREDUCTASE N-TERMINAL DOMAIN-CONTAINING PROTEIN"/>
    <property type="match status" value="1"/>
</dbReference>
<feature type="active site" description="Proton donor" evidence="2">
    <location>
        <position position="508"/>
    </location>
</feature>
<dbReference type="InterPro" id="IPR000172">
    <property type="entry name" value="GMC_OxRdtase_N"/>
</dbReference>
<feature type="binding site" evidence="3">
    <location>
        <position position="235"/>
    </location>
    <ligand>
        <name>FAD</name>
        <dbReference type="ChEBI" id="CHEBI:57692"/>
    </ligand>
</feature>
<evidence type="ECO:0000313" key="5">
    <source>
        <dbReference type="EMBL" id="KIX09119.1"/>
    </source>
</evidence>
<accession>A0A0D2ISY7</accession>
<keyword evidence="3" id="KW-0285">Flavoprotein</keyword>
<dbReference type="PIRSF" id="PIRSF000137">
    <property type="entry name" value="Alcohol_oxidase"/>
    <property type="match status" value="1"/>
</dbReference>
<evidence type="ECO:0000256" key="1">
    <source>
        <dbReference type="ARBA" id="ARBA00010790"/>
    </source>
</evidence>
<dbReference type="GO" id="GO:0016614">
    <property type="term" value="F:oxidoreductase activity, acting on CH-OH group of donors"/>
    <property type="evidence" value="ECO:0007669"/>
    <property type="project" value="InterPro"/>
</dbReference>
<dbReference type="InterPro" id="IPR012132">
    <property type="entry name" value="GMC_OxRdtase"/>
</dbReference>
<dbReference type="PANTHER" id="PTHR11552">
    <property type="entry name" value="GLUCOSE-METHANOL-CHOLINE GMC OXIDOREDUCTASE"/>
    <property type="match status" value="1"/>
</dbReference>
<gene>
    <name evidence="5" type="ORF">Z518_00197</name>
</gene>
<comment type="cofactor">
    <cofactor evidence="3">
        <name>FAD</name>
        <dbReference type="ChEBI" id="CHEBI:57692"/>
    </cofactor>
</comment>
<organism evidence="5 6">
    <name type="scientific">Rhinocladiella mackenziei CBS 650.93</name>
    <dbReference type="NCBI Taxonomy" id="1442369"/>
    <lineage>
        <taxon>Eukaryota</taxon>
        <taxon>Fungi</taxon>
        <taxon>Dikarya</taxon>
        <taxon>Ascomycota</taxon>
        <taxon>Pezizomycotina</taxon>
        <taxon>Eurotiomycetes</taxon>
        <taxon>Chaetothyriomycetidae</taxon>
        <taxon>Chaetothyriales</taxon>
        <taxon>Herpotrichiellaceae</taxon>
        <taxon>Rhinocladiella</taxon>
    </lineage>
</organism>